<evidence type="ECO:0000256" key="2">
    <source>
        <dbReference type="SAM" id="SignalP"/>
    </source>
</evidence>
<dbReference type="Pfam" id="PF00048">
    <property type="entry name" value="IL8"/>
    <property type="match status" value="1"/>
</dbReference>
<dbReference type="Ensembl" id="ENSCMIT00000035388.1">
    <property type="protein sequence ID" value="ENSCMIP00000034866.1"/>
    <property type="gene ID" value="ENSCMIG00000014779.1"/>
</dbReference>
<proteinExistence type="evidence at transcript level"/>
<dbReference type="InterPro" id="IPR001811">
    <property type="entry name" value="Chemokine_IL8-like_dom"/>
</dbReference>
<reference evidence="5" key="5">
    <citation type="submission" date="2025-05" db="UniProtKB">
        <authorList>
            <consortium name="Ensembl"/>
        </authorList>
    </citation>
    <scope>IDENTIFICATION</scope>
</reference>
<reference evidence="6" key="1">
    <citation type="journal article" date="2006" name="Science">
        <title>Ancient noncoding elements conserved in the human genome.</title>
        <authorList>
            <person name="Venkatesh B."/>
            <person name="Kirkness E.F."/>
            <person name="Loh Y.H."/>
            <person name="Halpern A.L."/>
            <person name="Lee A.P."/>
            <person name="Johnson J."/>
            <person name="Dandona N."/>
            <person name="Viswanathan L.D."/>
            <person name="Tay A."/>
            <person name="Venter J.C."/>
            <person name="Strausberg R.L."/>
            <person name="Brenner S."/>
        </authorList>
    </citation>
    <scope>NUCLEOTIDE SEQUENCE [LARGE SCALE GENOMIC DNA]</scope>
</reference>
<evidence type="ECO:0000313" key="4">
    <source>
        <dbReference type="EMBL" id="AFK10648.1"/>
    </source>
</evidence>
<dbReference type="GO" id="GO:0008009">
    <property type="term" value="F:chemokine activity"/>
    <property type="evidence" value="ECO:0007669"/>
    <property type="project" value="InterPro"/>
</dbReference>
<feature type="chain" id="PRO_5044735210" evidence="2">
    <location>
        <begin position="24"/>
        <end position="109"/>
    </location>
</feature>
<accession>K4FRR7</accession>
<dbReference type="GO" id="GO:0006955">
    <property type="term" value="P:immune response"/>
    <property type="evidence" value="ECO:0007669"/>
    <property type="project" value="InterPro"/>
</dbReference>
<keyword evidence="2" id="KW-0732">Signal</keyword>
<name>K4FRR7_CALMI</name>
<keyword evidence="1" id="KW-0202">Cytokine</keyword>
<reference evidence="6" key="4">
    <citation type="journal article" date="2014" name="Nature">
        <title>Elephant shark genome provides unique insights into gnathostome evolution.</title>
        <authorList>
            <consortium name="International Elephant Shark Genome Sequencing Consortium"/>
            <person name="Venkatesh B."/>
            <person name="Lee A.P."/>
            <person name="Ravi V."/>
            <person name="Maurya A.K."/>
            <person name="Lian M.M."/>
            <person name="Swann J.B."/>
            <person name="Ohta Y."/>
            <person name="Flajnik M.F."/>
            <person name="Sutoh Y."/>
            <person name="Kasahara M."/>
            <person name="Hoon S."/>
            <person name="Gangu V."/>
            <person name="Roy S.W."/>
            <person name="Irimia M."/>
            <person name="Korzh V."/>
            <person name="Kondrychyn I."/>
            <person name="Lim Z.W."/>
            <person name="Tay B.H."/>
            <person name="Tohari S."/>
            <person name="Kong K.W."/>
            <person name="Ho S."/>
            <person name="Lorente-Galdos B."/>
            <person name="Quilez J."/>
            <person name="Marques-Bonet T."/>
            <person name="Raney B.J."/>
            <person name="Ingham P.W."/>
            <person name="Tay A."/>
            <person name="Hillier L.W."/>
            <person name="Minx P."/>
            <person name="Boehm T."/>
            <person name="Wilson R.K."/>
            <person name="Brenner S."/>
            <person name="Warren W.C."/>
        </authorList>
    </citation>
    <scope>NUCLEOTIDE SEQUENCE [LARGE SCALE GENOMIC DNA]</scope>
</reference>
<reference evidence="6" key="2">
    <citation type="journal article" date="2007" name="PLoS Biol.">
        <title>Survey sequencing and comparative analysis of the elephant shark (Callorhinchus milii) genome.</title>
        <authorList>
            <person name="Venkatesh B."/>
            <person name="Kirkness E.F."/>
            <person name="Loh Y.H."/>
            <person name="Halpern A.L."/>
            <person name="Lee A.P."/>
            <person name="Johnson J."/>
            <person name="Dandona N."/>
            <person name="Viswanathan L.D."/>
            <person name="Tay A."/>
            <person name="Venter J.C."/>
            <person name="Strausberg R.L."/>
            <person name="Brenner S."/>
        </authorList>
    </citation>
    <scope>NUCLEOTIDE SEQUENCE [LARGE SCALE GENOMIC DNA]</scope>
</reference>
<feature type="domain" description="Chemokine interleukin-8-like" evidence="3">
    <location>
        <begin position="37"/>
        <end position="92"/>
    </location>
</feature>
<reference evidence="4" key="3">
    <citation type="journal article" date="2012" name="PLoS ONE">
        <title>Sequencing and Analysis of Full-Length cDNAs, 5'-ESTs and 3'-ESTs from a Cartilaginous Fish, the Elephant Shark (Callorhinchus milii).</title>
        <authorList>
            <person name="Tan Y.Y."/>
            <person name="Kodzius R."/>
            <person name="Tay B.H."/>
            <person name="Tay A."/>
            <person name="Brenner S."/>
            <person name="Venkatesh B."/>
        </authorList>
    </citation>
    <scope>NUCLEOTIDE SEQUENCE</scope>
    <source>
        <tissue evidence="4">Gills</tissue>
    </source>
</reference>
<evidence type="ECO:0000313" key="5">
    <source>
        <dbReference type="Ensembl" id="ENSCMIP00000034866.1"/>
    </source>
</evidence>
<dbReference type="GeneTree" id="ENSGT01150000287091"/>
<keyword evidence="6" id="KW-1185">Reference proteome</keyword>
<protein>
    <submittedName>
        <fullName evidence="5">C-C motif chemokine 24-like</fullName>
    </submittedName>
    <submittedName>
        <fullName evidence="4">Small inducible cytokine</fullName>
    </submittedName>
</protein>
<evidence type="ECO:0000259" key="3">
    <source>
        <dbReference type="Pfam" id="PF00048"/>
    </source>
</evidence>
<dbReference type="Proteomes" id="UP000314986">
    <property type="component" value="Unassembled WGS sequence"/>
</dbReference>
<dbReference type="GO" id="GO:0005615">
    <property type="term" value="C:extracellular space"/>
    <property type="evidence" value="ECO:0007669"/>
    <property type="project" value="UniProtKB-KW"/>
</dbReference>
<dbReference type="AlphaFoldDB" id="K4FRR7"/>
<dbReference type="InterPro" id="IPR036048">
    <property type="entry name" value="Interleukin_8-like_sf"/>
</dbReference>
<dbReference type="Gene3D" id="2.40.50.40">
    <property type="match status" value="1"/>
</dbReference>
<dbReference type="STRING" id="7868.ENSCMIP00000034866"/>
<feature type="signal peptide" evidence="2">
    <location>
        <begin position="1"/>
        <end position="23"/>
    </location>
</feature>
<dbReference type="EMBL" id="JX052420">
    <property type="protein sequence ID" value="AFK10648.1"/>
    <property type="molecule type" value="mRNA"/>
</dbReference>
<evidence type="ECO:0000313" key="6">
    <source>
        <dbReference type="Proteomes" id="UP000314986"/>
    </source>
</evidence>
<organism evidence="4">
    <name type="scientific">Callorhinchus milii</name>
    <name type="common">Ghost shark</name>
    <dbReference type="NCBI Taxonomy" id="7868"/>
    <lineage>
        <taxon>Eukaryota</taxon>
        <taxon>Metazoa</taxon>
        <taxon>Chordata</taxon>
        <taxon>Craniata</taxon>
        <taxon>Vertebrata</taxon>
        <taxon>Chondrichthyes</taxon>
        <taxon>Holocephali</taxon>
        <taxon>Chimaeriformes</taxon>
        <taxon>Callorhinchidae</taxon>
        <taxon>Callorhinchus</taxon>
    </lineage>
</organism>
<evidence type="ECO:0000256" key="1">
    <source>
        <dbReference type="ARBA" id="ARBA00022514"/>
    </source>
</evidence>
<sequence length="109" mass="12182">MFYHSKKTLQITVLVVLFAIVLGSGNSYRRPTKVTTNCCKQVSGRRIMYNVTHYTIQNGMPPCVEAVIFYTSEIGAICSNPTLLWVARKIKMIENKIAAARGNDRAIAD</sequence>
<dbReference type="SUPFAM" id="SSF54117">
    <property type="entry name" value="Interleukin 8-like chemokines"/>
    <property type="match status" value="1"/>
</dbReference>